<feature type="signal peptide" evidence="1">
    <location>
        <begin position="1"/>
        <end position="19"/>
    </location>
</feature>
<comment type="caution">
    <text evidence="2">The sequence shown here is derived from an EMBL/GenBank/DDBJ whole genome shotgun (WGS) entry which is preliminary data.</text>
</comment>
<dbReference type="AlphaFoldDB" id="A0A6N7LPW8"/>
<gene>
    <name evidence="2" type="ORF">GFN93_01890</name>
</gene>
<proteinExistence type="predicted"/>
<evidence type="ECO:0000256" key="1">
    <source>
        <dbReference type="SAM" id="SignalP"/>
    </source>
</evidence>
<evidence type="ECO:0000313" key="3">
    <source>
        <dbReference type="Proteomes" id="UP000469421"/>
    </source>
</evidence>
<sequence>MKALLGVGLACAFSLTLCACGPDFNDATATDESEGTIEIEASSWESFNRLSDEDRLRQATALLVIRYDIDDLGKVTPVVTHRKSRLGNDNPPYQEGDVYLPESQQDFLSVLGDEPRHLGDGAVVLFSGNPPQPRGFSIIRDGAIGGVSKIPVDAVLVGFDGASVINGLPAEVLTLEPDLSKGETGPAKITLSKDEKDILVRILERRELRNEIVPQGDEYVVGWVGMDEDMMQVMDEFDAACE</sequence>
<accession>A0A6N7LPW8</accession>
<name>A0A6N7LPW8_9GAMM</name>
<protein>
    <submittedName>
        <fullName evidence="2">Uncharacterized protein</fullName>
    </submittedName>
</protein>
<reference evidence="2 3" key="1">
    <citation type="submission" date="2019-10" db="EMBL/GenBank/DDBJ databases">
        <title>Alcanivorax sp.PA15-N-34 draft genome sequence.</title>
        <authorList>
            <person name="Liao X."/>
            <person name="Shao Z."/>
        </authorList>
    </citation>
    <scope>NUCLEOTIDE SEQUENCE [LARGE SCALE GENOMIC DNA]</scope>
    <source>
        <strain evidence="2 3">PA15-N-34</strain>
    </source>
</reference>
<organism evidence="2 3">
    <name type="scientific">Alcanivorax sediminis</name>
    <dbReference type="NCBI Taxonomy" id="2663008"/>
    <lineage>
        <taxon>Bacteria</taxon>
        <taxon>Pseudomonadati</taxon>
        <taxon>Pseudomonadota</taxon>
        <taxon>Gammaproteobacteria</taxon>
        <taxon>Oceanospirillales</taxon>
        <taxon>Alcanivoracaceae</taxon>
        <taxon>Alcanivorax</taxon>
    </lineage>
</organism>
<evidence type="ECO:0000313" key="2">
    <source>
        <dbReference type="EMBL" id="MQX51982.1"/>
    </source>
</evidence>
<feature type="chain" id="PRO_5026714039" evidence="1">
    <location>
        <begin position="20"/>
        <end position="242"/>
    </location>
</feature>
<keyword evidence="1" id="KW-0732">Signal</keyword>
<dbReference type="RefSeq" id="WP_153498739.1">
    <property type="nucleotide sequence ID" value="NZ_WIRE01000001.1"/>
</dbReference>
<dbReference type="Proteomes" id="UP000469421">
    <property type="component" value="Unassembled WGS sequence"/>
</dbReference>
<dbReference type="PROSITE" id="PS51257">
    <property type="entry name" value="PROKAR_LIPOPROTEIN"/>
    <property type="match status" value="1"/>
</dbReference>
<dbReference type="EMBL" id="WIRE01000001">
    <property type="protein sequence ID" value="MQX51982.1"/>
    <property type="molecule type" value="Genomic_DNA"/>
</dbReference>
<keyword evidence="3" id="KW-1185">Reference proteome</keyword>